<protein>
    <submittedName>
        <fullName evidence="4">Esterase</fullName>
    </submittedName>
</protein>
<dbReference type="InterPro" id="IPR029058">
    <property type="entry name" value="AB_hydrolase_fold"/>
</dbReference>
<dbReference type="Proteomes" id="UP000182569">
    <property type="component" value="Chromosome"/>
</dbReference>
<dbReference type="Gene3D" id="3.40.50.1820">
    <property type="entry name" value="alpha/beta hydrolase"/>
    <property type="match status" value="1"/>
</dbReference>
<dbReference type="AlphaFoldDB" id="A0A1J0GCW5"/>
<comment type="similarity">
    <text evidence="1">Belongs to the 'GDXG' lipolytic enzyme family.</text>
</comment>
<gene>
    <name evidence="4" type="ORF">A7L45_03380</name>
</gene>
<keyword evidence="2" id="KW-0378">Hydrolase</keyword>
<dbReference type="OrthoDB" id="9815425at2"/>
<dbReference type="FunFam" id="3.40.50.1820:FF:000089">
    <property type="entry name" value="Alpha/beta hydrolase"/>
    <property type="match status" value="1"/>
</dbReference>
<evidence type="ECO:0000256" key="2">
    <source>
        <dbReference type="ARBA" id="ARBA00022801"/>
    </source>
</evidence>
<dbReference type="PANTHER" id="PTHR48081:SF8">
    <property type="entry name" value="ALPHA_BETA HYDROLASE FOLD-3 DOMAIN-CONTAINING PROTEIN-RELATED"/>
    <property type="match status" value="1"/>
</dbReference>
<reference evidence="5" key="1">
    <citation type="journal article" date="2016" name="Front. Microbiol.">
        <title>Complete Genome Sequence of Clostridium estertheticum DSM 8809, a Microbe Identified in Spoiled Vacuum Packed Beef.</title>
        <authorList>
            <person name="Yu Z."/>
            <person name="Gunn L."/>
            <person name="Brennan E."/>
            <person name="Reid R."/>
            <person name="Wall P.G."/>
            <person name="Gaora O.P."/>
            <person name="Hurley D."/>
            <person name="Bolton D."/>
            <person name="Fanning S."/>
        </authorList>
    </citation>
    <scope>NUCLEOTIDE SEQUENCE [LARGE SCALE GENOMIC DNA]</scope>
    <source>
        <strain evidence="5">DSM 8809</strain>
    </source>
</reference>
<organism evidence="4 5">
    <name type="scientific">Clostridium estertheticum subsp. estertheticum</name>
    <dbReference type="NCBI Taxonomy" id="1552"/>
    <lineage>
        <taxon>Bacteria</taxon>
        <taxon>Bacillati</taxon>
        <taxon>Bacillota</taxon>
        <taxon>Clostridia</taxon>
        <taxon>Eubacteriales</taxon>
        <taxon>Clostridiaceae</taxon>
        <taxon>Clostridium</taxon>
    </lineage>
</organism>
<evidence type="ECO:0000313" key="4">
    <source>
        <dbReference type="EMBL" id="APC39173.1"/>
    </source>
</evidence>
<name>A0A1J0GCW5_9CLOT</name>
<dbReference type="InterPro" id="IPR050300">
    <property type="entry name" value="GDXG_lipolytic_enzyme"/>
</dbReference>
<dbReference type="PANTHER" id="PTHR48081">
    <property type="entry name" value="AB HYDROLASE SUPERFAMILY PROTEIN C4A8.06C"/>
    <property type="match status" value="1"/>
</dbReference>
<dbReference type="KEGG" id="ceu:A7L45_03380"/>
<dbReference type="GO" id="GO:0016787">
    <property type="term" value="F:hydrolase activity"/>
    <property type="evidence" value="ECO:0007669"/>
    <property type="project" value="UniProtKB-KW"/>
</dbReference>
<evidence type="ECO:0000256" key="1">
    <source>
        <dbReference type="ARBA" id="ARBA00010515"/>
    </source>
</evidence>
<dbReference type="InterPro" id="IPR013094">
    <property type="entry name" value="AB_hydrolase_3"/>
</dbReference>
<dbReference type="SUPFAM" id="SSF53474">
    <property type="entry name" value="alpha/beta-Hydrolases"/>
    <property type="match status" value="1"/>
</dbReference>
<dbReference type="RefSeq" id="WP_071611469.1">
    <property type="nucleotide sequence ID" value="NZ_CP015756.1"/>
</dbReference>
<accession>A0A1J0GCW5</accession>
<evidence type="ECO:0000259" key="3">
    <source>
        <dbReference type="Pfam" id="PF07859"/>
    </source>
</evidence>
<evidence type="ECO:0000313" key="5">
    <source>
        <dbReference type="Proteomes" id="UP000182569"/>
    </source>
</evidence>
<feature type="domain" description="Alpha/beta hydrolase fold-3" evidence="3">
    <location>
        <begin position="113"/>
        <end position="320"/>
    </location>
</feature>
<sequence length="349" mass="39111">MKKKKILLIFPVVVLIVATYSFILIKNFASTSYGKLDTLFGVMSKIEEQFNPISLKGKSIYEMRGALHKSTTIWKSKPIPFSNIKNMDIKTASNQVPVRVYTPDINENKLPIIIYSHGGSWISGSIDDYDNVCRKISRNSKAIVVSVNYRLAPEDPFPAGLNDVYNVLQWVYTYAKSINGDSSRICVVGDSAGANLSAVVSQMARDKGGAHIISQVLIYPSTNIYQLNTKSWSYFGMDYNLTRENSEKFISLYTPSLEQRKSGYASPLLSKNFKDLPDTLIITAEFDPLRDEGEAYGNKLKQAGVDVISTRYKGVTHGFISMDKITNKADEALIEISTYLKAKFNRKQI</sequence>
<dbReference type="Pfam" id="PF07859">
    <property type="entry name" value="Abhydrolase_3"/>
    <property type="match status" value="1"/>
</dbReference>
<dbReference type="STRING" id="1552.A7L45_03380"/>
<keyword evidence="5" id="KW-1185">Reference proteome</keyword>
<proteinExistence type="inferred from homology"/>
<dbReference type="EMBL" id="CP015756">
    <property type="protein sequence ID" value="APC39173.1"/>
    <property type="molecule type" value="Genomic_DNA"/>
</dbReference>